<accession>A0A9X7GRV4</accession>
<dbReference type="Proteomes" id="UP000223834">
    <property type="component" value="Unassembled WGS sequence"/>
</dbReference>
<sequence>HANYSGRSVTIKNNIPEFRDINMHDNVSSIKIISSNGAVVYENSNMNNE</sequence>
<dbReference type="InterPro" id="IPR011024">
    <property type="entry name" value="G_crystallin-like"/>
</dbReference>
<dbReference type="Pfam" id="PF03995">
    <property type="entry name" value="Inhibitor_I36"/>
    <property type="match status" value="1"/>
</dbReference>
<comment type="caution">
    <text evidence="1">The sequence shown here is derived from an EMBL/GenBank/DDBJ whole genome shotgun (WGS) entry which is preliminary data.</text>
</comment>
<proteinExistence type="predicted"/>
<organism evidence="1 2">
    <name type="scientific">Bacillus cereus</name>
    <dbReference type="NCBI Taxonomy" id="1396"/>
    <lineage>
        <taxon>Bacteria</taxon>
        <taxon>Bacillati</taxon>
        <taxon>Bacillota</taxon>
        <taxon>Bacilli</taxon>
        <taxon>Bacillales</taxon>
        <taxon>Bacillaceae</taxon>
        <taxon>Bacillus</taxon>
        <taxon>Bacillus cereus group</taxon>
    </lineage>
</organism>
<dbReference type="EMBL" id="NUIQ01000039">
    <property type="protein sequence ID" value="PGO80378.1"/>
    <property type="molecule type" value="Genomic_DNA"/>
</dbReference>
<gene>
    <name evidence="1" type="ORF">CN980_03400</name>
</gene>
<dbReference type="SUPFAM" id="SSF49695">
    <property type="entry name" value="gamma-Crystallin-like"/>
    <property type="match status" value="1"/>
</dbReference>
<reference evidence="1 2" key="1">
    <citation type="submission" date="2017-09" db="EMBL/GenBank/DDBJ databases">
        <title>Large-scale bioinformatics analysis of Bacillus genomes uncovers conserved roles of natural products in bacterial physiology.</title>
        <authorList>
            <consortium name="Agbiome Team Llc"/>
            <person name="Bleich R.M."/>
            <person name="Grubbs K.J."/>
            <person name="Santa Maria K.C."/>
            <person name="Allen S.E."/>
            <person name="Farag S."/>
            <person name="Shank E.A."/>
            <person name="Bowers A."/>
        </authorList>
    </citation>
    <scope>NUCLEOTIDE SEQUENCE [LARGE SCALE GENOMIC DNA]</scope>
    <source>
        <strain evidence="1 2">AFS049141</strain>
    </source>
</reference>
<name>A0A9X7GRV4_BACCE</name>
<evidence type="ECO:0000313" key="1">
    <source>
        <dbReference type="EMBL" id="PGO80378.1"/>
    </source>
</evidence>
<dbReference type="AlphaFoldDB" id="A0A9X7GRV4"/>
<evidence type="ECO:0000313" key="2">
    <source>
        <dbReference type="Proteomes" id="UP000223834"/>
    </source>
</evidence>
<protein>
    <submittedName>
        <fullName evidence="1">Uncharacterized protein</fullName>
    </submittedName>
</protein>
<dbReference type="RefSeq" id="WP_142343275.1">
    <property type="nucleotide sequence ID" value="NZ_NUIQ01000039.1"/>
</dbReference>
<dbReference type="Gene3D" id="2.60.20.10">
    <property type="entry name" value="Crystallins"/>
    <property type="match status" value="1"/>
</dbReference>
<feature type="non-terminal residue" evidence="1">
    <location>
        <position position="1"/>
    </location>
</feature>